<keyword evidence="2" id="KW-1185">Reference proteome</keyword>
<accession>A0ACC1IVK4</accession>
<gene>
    <name evidence="1" type="primary">vip1</name>
    <name evidence="1" type="ORF">LPJ66_000725</name>
</gene>
<evidence type="ECO:0000313" key="1">
    <source>
        <dbReference type="EMBL" id="KAJ1901502.1"/>
    </source>
</evidence>
<reference evidence="1" key="1">
    <citation type="submission" date="2022-07" db="EMBL/GenBank/DDBJ databases">
        <title>Phylogenomic reconstructions and comparative analyses of Kickxellomycotina fungi.</title>
        <authorList>
            <person name="Reynolds N.K."/>
            <person name="Stajich J.E."/>
            <person name="Barry K."/>
            <person name="Grigoriev I.V."/>
            <person name="Crous P."/>
            <person name="Smith M.E."/>
        </authorList>
    </citation>
    <scope>NUCLEOTIDE SEQUENCE</scope>
    <source>
        <strain evidence="1">Benny 63K</strain>
    </source>
</reference>
<protein>
    <submittedName>
        <fullName evidence="1">Protein vip1</fullName>
    </submittedName>
</protein>
<name>A0ACC1IVK4_9FUNG</name>
<dbReference type="Proteomes" id="UP001150581">
    <property type="component" value="Unassembled WGS sequence"/>
</dbReference>
<organism evidence="1 2">
    <name type="scientific">Kickxella alabastrina</name>
    <dbReference type="NCBI Taxonomy" id="61397"/>
    <lineage>
        <taxon>Eukaryota</taxon>
        <taxon>Fungi</taxon>
        <taxon>Fungi incertae sedis</taxon>
        <taxon>Zoopagomycota</taxon>
        <taxon>Kickxellomycotina</taxon>
        <taxon>Kickxellomycetes</taxon>
        <taxon>Kickxellales</taxon>
        <taxon>Kickxellaceae</taxon>
        <taxon>Kickxella</taxon>
    </lineage>
</organism>
<evidence type="ECO:0000313" key="2">
    <source>
        <dbReference type="Proteomes" id="UP001150581"/>
    </source>
</evidence>
<comment type="caution">
    <text evidence="1">The sequence shown here is derived from an EMBL/GenBank/DDBJ whole genome shotgun (WGS) entry which is preliminary data.</text>
</comment>
<dbReference type="EMBL" id="JANBPG010000025">
    <property type="protein sequence ID" value="KAJ1901502.1"/>
    <property type="molecule type" value="Genomic_DNA"/>
</dbReference>
<sequence>MATFNWKTSVPSTPDASYVVVDNISLSATEDTVRDFFAFCGPIETLELQKQESGTQRALVKFNGAEAAKTAILLSNAHINYEPITVTPLFPEASPSTPPPSGPASHDTTERQSSPIADANANYEGKPALYVVHELLAAGYLVGKHVVNRASEFDAKYRVTNRTQEQARSLDSQYKFSNYLQQWDDKFNVTKRAMDAYNKVQSHPVGQKVILTVNEAYQSALQLSQDARDIAERKRAHDEKLFGKFPLPSDPDAGSSTSGSNKNSNRNSNGDTPPNYEKSGPSSSGN</sequence>
<proteinExistence type="predicted"/>